<dbReference type="PRINTS" id="PR01874">
    <property type="entry name" value="DNAREPAIRADA"/>
</dbReference>
<evidence type="ECO:0000256" key="3">
    <source>
        <dbReference type="ARBA" id="ARBA00022763"/>
    </source>
</evidence>
<dbReference type="InterPro" id="IPR020588">
    <property type="entry name" value="RecA_ATP-bd"/>
</dbReference>
<evidence type="ECO:0000256" key="10">
    <source>
        <dbReference type="ARBA" id="ARBA00023204"/>
    </source>
</evidence>
<dbReference type="OrthoDB" id="9803906at2"/>
<keyword evidence="9 11" id="KW-0238">DNA-binding</keyword>
<accession>C0QGP1</accession>
<dbReference type="InterPro" id="IPR004504">
    <property type="entry name" value="DNA_repair_RadA"/>
</dbReference>
<proteinExistence type="inferred from homology"/>
<comment type="function">
    <text evidence="11">Plays a role in repairing double-strand DNA breaks, probably involving stabilizing or processing branched DNA or blocked replication forks.</text>
</comment>
<dbReference type="InterPro" id="IPR027417">
    <property type="entry name" value="P-loop_NTPase"/>
</dbReference>
<dbReference type="GO" id="GO:0003684">
    <property type="term" value="F:damaged DNA binding"/>
    <property type="evidence" value="ECO:0007669"/>
    <property type="project" value="InterPro"/>
</dbReference>
<dbReference type="RefSeq" id="WP_012662765.1">
    <property type="nucleotide sequence ID" value="NC_012108.1"/>
</dbReference>
<dbReference type="HOGENOM" id="CLU_018264_0_1_7"/>
<dbReference type="HAMAP" id="MF_01498">
    <property type="entry name" value="RadA_bact"/>
    <property type="match status" value="1"/>
</dbReference>
<dbReference type="SUPFAM" id="SSF52540">
    <property type="entry name" value="P-loop containing nucleoside triphosphate hydrolases"/>
    <property type="match status" value="1"/>
</dbReference>
<dbReference type="SUPFAM" id="SSF54211">
    <property type="entry name" value="Ribosomal protein S5 domain 2-like"/>
    <property type="match status" value="1"/>
</dbReference>
<evidence type="ECO:0000256" key="13">
    <source>
        <dbReference type="RuleBase" id="RU003555"/>
    </source>
</evidence>
<comment type="similarity">
    <text evidence="11 13">Belongs to the RecA family. RadA subfamily.</text>
</comment>
<dbReference type="Pfam" id="PF06745">
    <property type="entry name" value="ATPase"/>
    <property type="match status" value="1"/>
</dbReference>
<evidence type="ECO:0000256" key="8">
    <source>
        <dbReference type="ARBA" id="ARBA00023016"/>
    </source>
</evidence>
<dbReference type="GO" id="GO:0016787">
    <property type="term" value="F:hydrolase activity"/>
    <property type="evidence" value="ECO:0007669"/>
    <property type="project" value="UniProtKB-KW"/>
</dbReference>
<dbReference type="PANTHER" id="PTHR32472">
    <property type="entry name" value="DNA REPAIR PROTEIN RADA"/>
    <property type="match status" value="1"/>
</dbReference>
<dbReference type="GO" id="GO:0000725">
    <property type="term" value="P:recombinational repair"/>
    <property type="evidence" value="ECO:0007669"/>
    <property type="project" value="UniProtKB-UniRule"/>
</dbReference>
<evidence type="ECO:0000256" key="11">
    <source>
        <dbReference type="HAMAP-Rule" id="MF_01498"/>
    </source>
</evidence>
<dbReference type="Pfam" id="PF13541">
    <property type="entry name" value="ChlI"/>
    <property type="match status" value="1"/>
</dbReference>
<dbReference type="eggNOG" id="COG1066">
    <property type="taxonomic scope" value="Bacteria"/>
</dbReference>
<evidence type="ECO:0000256" key="9">
    <source>
        <dbReference type="ARBA" id="ARBA00023125"/>
    </source>
</evidence>
<keyword evidence="6 13" id="KW-0862">Zinc</keyword>
<keyword evidence="5" id="KW-0378">Hydrolase</keyword>
<sequence length="453" mass="48493">MTKKEKSIFRCQNCGFQSPQWIGKCPDCGGWDTLTPERQRPVKGAGGKLSSNYTRPVPMAAIEFEEEPRIQTGIGEFDRVLGGGIVPGTLVLIGGDPGIGKSTLMLQVLAMLSNAGKKTLYVSGEESIRQLKMRGKRLASETISMLVAAETDLDDILAMAEHEMPAAMVVDSIQTVYSPEIASTPGSVTQIREASMRLMTMAKKTGIPLFLVGHVTKGGAIAGPRIMEHMVDTVLYFEGDRSHVFRILRAVKNRFGSTNEIGVFEMKGQGLEEVPNPSAVFLSERPVNTPGSVVTASMEGTRPILVEIQGLASSSSFGTPRRTVLGLDPNRVALIAAVMEKRLGMNLSGLDIFMNVAGGVKVTEPAADLGVAIALASSFLDRPVPEGTTVLGEVGLTGEIRAVSHVEQRIKEAVKMGFTRCLVPANSLKQIPEIAGTRIDGVSSLKQIMALVF</sequence>
<gene>
    <name evidence="11 15" type="primary">radA</name>
    <name evidence="15" type="ordered locus">HRM2_03980</name>
</gene>
<dbReference type="Gene3D" id="3.30.230.10">
    <property type="match status" value="1"/>
</dbReference>
<dbReference type="STRING" id="177437.HRM2_03980"/>
<reference evidence="15 16" key="1">
    <citation type="journal article" date="2009" name="Environ. Microbiol.">
        <title>Genome sequence of Desulfobacterium autotrophicum HRM2, a marine sulfate reducer oxidizing organic carbon completely to carbon dioxide.</title>
        <authorList>
            <person name="Strittmatter A.W."/>
            <person name="Liesegang H."/>
            <person name="Rabus R."/>
            <person name="Decker I."/>
            <person name="Amann J."/>
            <person name="Andres S."/>
            <person name="Henne A."/>
            <person name="Fricke W.F."/>
            <person name="Martinez-Arias R."/>
            <person name="Bartels D."/>
            <person name="Goesmann A."/>
            <person name="Krause L."/>
            <person name="Puehler A."/>
            <person name="Klenk H.P."/>
            <person name="Richter M."/>
            <person name="Schuler M."/>
            <person name="Gloeckner F.O."/>
            <person name="Meyerdierks A."/>
            <person name="Gottschalk G."/>
            <person name="Amann R."/>
        </authorList>
    </citation>
    <scope>NUCLEOTIDE SEQUENCE [LARGE SCALE GENOMIC DNA]</scope>
    <source>
        <strain evidence="16">ATCC 43914 / DSM 3382 / HRM2</strain>
    </source>
</reference>
<evidence type="ECO:0000256" key="5">
    <source>
        <dbReference type="ARBA" id="ARBA00022801"/>
    </source>
</evidence>
<dbReference type="InterPro" id="IPR041166">
    <property type="entry name" value="Rubredoxin_2"/>
</dbReference>
<keyword evidence="8 11" id="KW-0346">Stress response</keyword>
<dbReference type="AlphaFoldDB" id="C0QGP1"/>
<feature type="binding site" evidence="11">
    <location>
        <begin position="95"/>
        <end position="102"/>
    </location>
    <ligand>
        <name>ATP</name>
        <dbReference type="ChEBI" id="CHEBI:30616"/>
    </ligand>
</feature>
<dbReference type="GO" id="GO:0005829">
    <property type="term" value="C:cytosol"/>
    <property type="evidence" value="ECO:0007669"/>
    <property type="project" value="TreeGrafter"/>
</dbReference>
<dbReference type="Pfam" id="PF18073">
    <property type="entry name" value="Zn_ribbon_LapB"/>
    <property type="match status" value="1"/>
</dbReference>
<dbReference type="MEROPS" id="S16.A04"/>
<name>C0QGP1_DESAH</name>
<dbReference type="PROSITE" id="PS50162">
    <property type="entry name" value="RECA_2"/>
    <property type="match status" value="1"/>
</dbReference>
<keyword evidence="7 11" id="KW-0067">ATP-binding</keyword>
<keyword evidence="3 11" id="KW-0227">DNA damage</keyword>
<keyword evidence="4 13" id="KW-0863">Zinc-finger</keyword>
<feature type="short sequence motif" description="RadA KNRFG motif" evidence="11">
    <location>
        <begin position="252"/>
        <end position="256"/>
    </location>
</feature>
<keyword evidence="10 11" id="KW-0234">DNA repair</keyword>
<feature type="domain" description="RecA family profile 1" evidence="14">
    <location>
        <begin position="66"/>
        <end position="215"/>
    </location>
</feature>
<evidence type="ECO:0000256" key="6">
    <source>
        <dbReference type="ARBA" id="ARBA00022833"/>
    </source>
</evidence>
<dbReference type="GO" id="GO:0008270">
    <property type="term" value="F:zinc ion binding"/>
    <property type="evidence" value="ECO:0007669"/>
    <property type="project" value="UniProtKB-KW"/>
</dbReference>
<dbReference type="InterPro" id="IPR014774">
    <property type="entry name" value="KaiC-like_dom"/>
</dbReference>
<organism evidence="15 16">
    <name type="scientific">Desulforapulum autotrophicum (strain ATCC 43914 / DSM 3382 / VKM B-1955 / HRM2)</name>
    <name type="common">Desulfobacterium autotrophicum</name>
    <dbReference type="NCBI Taxonomy" id="177437"/>
    <lineage>
        <taxon>Bacteria</taxon>
        <taxon>Pseudomonadati</taxon>
        <taxon>Thermodesulfobacteriota</taxon>
        <taxon>Desulfobacteria</taxon>
        <taxon>Desulfobacterales</taxon>
        <taxon>Desulfobacteraceae</taxon>
        <taxon>Desulforapulum</taxon>
    </lineage>
</organism>
<keyword evidence="2 11" id="KW-0547">Nucleotide-binding</keyword>
<dbReference type="CDD" id="cd01121">
    <property type="entry name" value="RadA_SMS_N"/>
    <property type="match status" value="1"/>
</dbReference>
<evidence type="ECO:0000259" key="14">
    <source>
        <dbReference type="PROSITE" id="PS50162"/>
    </source>
</evidence>
<feature type="region of interest" description="Lon-protease-like" evidence="11">
    <location>
        <begin position="351"/>
        <end position="453"/>
    </location>
</feature>
<keyword evidence="16" id="KW-1185">Reference proteome</keyword>
<dbReference type="EMBL" id="CP001087">
    <property type="protein sequence ID" value="ACN13516.1"/>
    <property type="molecule type" value="Genomic_DNA"/>
</dbReference>
<keyword evidence="1 11" id="KW-0479">Metal-binding</keyword>
<dbReference type="FunFam" id="3.40.50.300:FF:000050">
    <property type="entry name" value="DNA repair protein RadA"/>
    <property type="match status" value="1"/>
</dbReference>
<dbReference type="SMART" id="SM00382">
    <property type="entry name" value="AAA"/>
    <property type="match status" value="1"/>
</dbReference>
<dbReference type="InterPro" id="IPR014721">
    <property type="entry name" value="Ribsml_uS5_D2-typ_fold_subgr"/>
</dbReference>
<evidence type="ECO:0000256" key="7">
    <source>
        <dbReference type="ARBA" id="ARBA00022840"/>
    </source>
</evidence>
<dbReference type="KEGG" id="dat:HRM2_03980"/>
<evidence type="ECO:0000256" key="12">
    <source>
        <dbReference type="NCBIfam" id="TIGR00416"/>
    </source>
</evidence>
<comment type="domain">
    <text evidence="11">The middle region has homology to RecA with ATPase motifs including the RadA KNRFG motif, while the C-terminus is homologous to Lon protease.</text>
</comment>
<dbReference type="Proteomes" id="UP000000442">
    <property type="component" value="Chromosome"/>
</dbReference>
<dbReference type="InterPro" id="IPR003593">
    <property type="entry name" value="AAA+_ATPase"/>
</dbReference>
<dbReference type="NCBIfam" id="TIGR00416">
    <property type="entry name" value="sms"/>
    <property type="match status" value="1"/>
</dbReference>
<evidence type="ECO:0000256" key="4">
    <source>
        <dbReference type="ARBA" id="ARBA00022771"/>
    </source>
</evidence>
<evidence type="ECO:0000256" key="1">
    <source>
        <dbReference type="ARBA" id="ARBA00022723"/>
    </source>
</evidence>
<dbReference type="Gene3D" id="3.40.50.300">
    <property type="entry name" value="P-loop containing nucleotide triphosphate hydrolases"/>
    <property type="match status" value="1"/>
</dbReference>
<dbReference type="PANTHER" id="PTHR32472:SF10">
    <property type="entry name" value="DNA REPAIR PROTEIN RADA-LIKE PROTEIN"/>
    <property type="match status" value="1"/>
</dbReference>
<protein>
    <recommendedName>
        <fullName evidence="11 12">DNA repair protein RadA</fullName>
    </recommendedName>
</protein>
<dbReference type="GO" id="GO:0005524">
    <property type="term" value="F:ATP binding"/>
    <property type="evidence" value="ECO:0007669"/>
    <property type="project" value="UniProtKB-UniRule"/>
</dbReference>
<dbReference type="InterPro" id="IPR020568">
    <property type="entry name" value="Ribosomal_Su5_D2-typ_SF"/>
</dbReference>
<evidence type="ECO:0000256" key="2">
    <source>
        <dbReference type="ARBA" id="ARBA00022741"/>
    </source>
</evidence>
<dbReference type="GO" id="GO:0140664">
    <property type="term" value="F:ATP-dependent DNA damage sensor activity"/>
    <property type="evidence" value="ECO:0007669"/>
    <property type="project" value="InterPro"/>
</dbReference>
<comment type="function">
    <text evidence="13">DNA-dependent ATPase involved in processing of recombination intermediates, plays a role in repairing DNA breaks. Stimulates the branch migration of RecA-mediated strand transfer reactions, allowing the 3' invading strand to extend heteroduplex DNA faster. Binds ssDNA in the presence of ADP but not other nucleotides, has ATPase activity that is stimulated by ssDNA and various branched DNA structures, but inhibited by SSB. Does not have RecA's homology-searching function.</text>
</comment>
<evidence type="ECO:0000313" key="16">
    <source>
        <dbReference type="Proteomes" id="UP000000442"/>
    </source>
</evidence>
<evidence type="ECO:0000313" key="15">
    <source>
        <dbReference type="EMBL" id="ACN13516.1"/>
    </source>
</evidence>